<dbReference type="Proteomes" id="UP000278036">
    <property type="component" value="Unassembled WGS sequence"/>
</dbReference>
<keyword evidence="2" id="KW-0813">Transport</keyword>
<evidence type="ECO:0000313" key="11">
    <source>
        <dbReference type="EMBL" id="RMI25907.1"/>
    </source>
</evidence>
<feature type="transmembrane region" description="Helical" evidence="8">
    <location>
        <begin position="191"/>
        <end position="210"/>
    </location>
</feature>
<keyword evidence="3" id="KW-1003">Cell membrane</keyword>
<comment type="caution">
    <text evidence="10">The sequence shown here is derived from an EMBL/GenBank/DDBJ whole genome shotgun (WGS) entry which is preliminary data.</text>
</comment>
<dbReference type="RefSeq" id="WP_120636627.1">
    <property type="nucleotide sequence ID" value="NZ_RAQU01000008.1"/>
</dbReference>
<keyword evidence="6 8" id="KW-0472">Membrane</keyword>
<protein>
    <submittedName>
        <fullName evidence="10">MFS transporter</fullName>
    </submittedName>
</protein>
<dbReference type="EMBL" id="RFLX01000003">
    <property type="protein sequence ID" value="RMI25907.1"/>
    <property type="molecule type" value="Genomic_DNA"/>
</dbReference>
<dbReference type="InterPro" id="IPR010290">
    <property type="entry name" value="TM_effector"/>
</dbReference>
<dbReference type="CDD" id="cd06173">
    <property type="entry name" value="MFS_MefA_like"/>
    <property type="match status" value="1"/>
</dbReference>
<proteinExistence type="predicted"/>
<feature type="transmembrane region" description="Helical" evidence="8">
    <location>
        <begin position="276"/>
        <end position="295"/>
    </location>
</feature>
<feature type="transmembrane region" description="Helical" evidence="8">
    <location>
        <begin position="393"/>
        <end position="414"/>
    </location>
</feature>
<feature type="transmembrane region" description="Helical" evidence="8">
    <location>
        <begin position="66"/>
        <end position="87"/>
    </location>
</feature>
<dbReference type="PANTHER" id="PTHR23513:SF11">
    <property type="entry name" value="STAPHYLOFERRIN A TRANSPORTER"/>
    <property type="match status" value="1"/>
</dbReference>
<feature type="transmembrane region" description="Helical" evidence="8">
    <location>
        <begin position="244"/>
        <end position="264"/>
    </location>
</feature>
<evidence type="ECO:0000256" key="5">
    <source>
        <dbReference type="ARBA" id="ARBA00022989"/>
    </source>
</evidence>
<feature type="transmembrane region" description="Helical" evidence="8">
    <location>
        <begin position="125"/>
        <end position="141"/>
    </location>
</feature>
<keyword evidence="5 8" id="KW-1133">Transmembrane helix</keyword>
<dbReference type="InParanoid" id="A0A3A9JPU5"/>
<organism evidence="10 13">
    <name type="scientific">Teichococcus wenyumeiae</name>
    <dbReference type="NCBI Taxonomy" id="2478470"/>
    <lineage>
        <taxon>Bacteria</taxon>
        <taxon>Pseudomonadati</taxon>
        <taxon>Pseudomonadota</taxon>
        <taxon>Alphaproteobacteria</taxon>
        <taxon>Acetobacterales</taxon>
        <taxon>Roseomonadaceae</taxon>
        <taxon>Roseomonas</taxon>
    </lineage>
</organism>
<keyword evidence="12" id="KW-1185">Reference proteome</keyword>
<comment type="subcellular location">
    <subcellularLocation>
        <location evidence="1">Cell membrane</location>
        <topology evidence="1">Multi-pass membrane protein</topology>
    </subcellularLocation>
</comment>
<feature type="region of interest" description="Disordered" evidence="7">
    <location>
        <begin position="534"/>
        <end position="555"/>
    </location>
</feature>
<dbReference type="GO" id="GO:0005886">
    <property type="term" value="C:plasma membrane"/>
    <property type="evidence" value="ECO:0007669"/>
    <property type="project" value="UniProtKB-SubCell"/>
</dbReference>
<dbReference type="GO" id="GO:0022857">
    <property type="term" value="F:transmembrane transporter activity"/>
    <property type="evidence" value="ECO:0007669"/>
    <property type="project" value="InterPro"/>
</dbReference>
<evidence type="ECO:0000313" key="13">
    <source>
        <dbReference type="Proteomes" id="UP000278036"/>
    </source>
</evidence>
<gene>
    <name evidence="10" type="ORF">D6Z83_01820</name>
    <name evidence="11" type="ORF">EBE87_05785</name>
</gene>
<dbReference type="OrthoDB" id="9809918at2"/>
<feature type="domain" description="Major facilitator superfamily (MFS) profile" evidence="9">
    <location>
        <begin position="32"/>
        <end position="419"/>
    </location>
</feature>
<dbReference type="AlphaFoldDB" id="A0A3A9JPU5"/>
<feature type="transmembrane region" description="Helical" evidence="8">
    <location>
        <begin position="366"/>
        <end position="387"/>
    </location>
</feature>
<evidence type="ECO:0000313" key="12">
    <source>
        <dbReference type="Proteomes" id="UP000274097"/>
    </source>
</evidence>
<dbReference type="InterPro" id="IPR036259">
    <property type="entry name" value="MFS_trans_sf"/>
</dbReference>
<name>A0A3A9JPU5_9PROT</name>
<evidence type="ECO:0000259" key="9">
    <source>
        <dbReference type="PROSITE" id="PS50850"/>
    </source>
</evidence>
<dbReference type="PANTHER" id="PTHR23513">
    <property type="entry name" value="INTEGRAL MEMBRANE EFFLUX PROTEIN-RELATED"/>
    <property type="match status" value="1"/>
</dbReference>
<evidence type="ECO:0000256" key="8">
    <source>
        <dbReference type="SAM" id="Phobius"/>
    </source>
</evidence>
<evidence type="ECO:0000256" key="7">
    <source>
        <dbReference type="SAM" id="MobiDB-lite"/>
    </source>
</evidence>
<keyword evidence="4 8" id="KW-0812">Transmembrane</keyword>
<evidence type="ECO:0000313" key="10">
    <source>
        <dbReference type="EMBL" id="RKK05864.1"/>
    </source>
</evidence>
<feature type="transmembrane region" description="Helical" evidence="8">
    <location>
        <begin position="328"/>
        <end position="345"/>
    </location>
</feature>
<feature type="transmembrane region" description="Helical" evidence="8">
    <location>
        <begin position="302"/>
        <end position="322"/>
    </location>
</feature>
<dbReference type="InterPro" id="IPR020846">
    <property type="entry name" value="MFS_dom"/>
</dbReference>
<dbReference type="Pfam" id="PF05977">
    <property type="entry name" value="MFS_3"/>
    <property type="match status" value="1"/>
</dbReference>
<evidence type="ECO:0000256" key="3">
    <source>
        <dbReference type="ARBA" id="ARBA00022475"/>
    </source>
</evidence>
<dbReference type="SUPFAM" id="SSF103473">
    <property type="entry name" value="MFS general substrate transporter"/>
    <property type="match status" value="1"/>
</dbReference>
<sequence length="555" mass="59587">MASRSTDANQDTAQARAAASSSSTFSPLRHPSFRLLWIASLASNTGIWVQNTGAGWLMTSLAPSPIMVSLVQTASMLPIFLLALPAGAIADILDRRLHLIWAQGWMCAMGALLCVLTALNMIGPWGLLALTFSIGIGSAMNSPAWQATTPELVPRHDLTQAIVLNSIGFNIARSIGPALGGFIIGLAGTQAAFAFNALCFLVLIMALVAWKREAPRSRLPKEHFLSAMRAGMRFVGASPLMRTIILRSVVYVFFSAAVWGLLPLLVRHRLGLGPEAYGMLLGAMGVGAVCGGLAMTRLRRRLSSNGMVFMATLLSAAALIMLGLARHWSLAGAGMLFYGASWIIATSTLQARAQMIAPAWVRARAIGIYQLSFNGMLALGATLAGWLGDAVGVHWALLGSGIGGLVAGTAVRALRLEGPALQEAPATSIPEPEAPAPELAGLLASDRGRVLEGVRYRIDPADRTAFLAAMAHLRQVRMRSGALWWRLYEDVAHPEYWAEFWAVESWTEHLREMDRLEPEDRAIIARAAALHRGDTPPKASRYLAQDPLIAQGRHS</sequence>
<feature type="transmembrane region" description="Helical" evidence="8">
    <location>
        <begin position="162"/>
        <end position="185"/>
    </location>
</feature>
<dbReference type="Proteomes" id="UP000274097">
    <property type="component" value="Unassembled WGS sequence"/>
</dbReference>
<evidence type="ECO:0000256" key="1">
    <source>
        <dbReference type="ARBA" id="ARBA00004651"/>
    </source>
</evidence>
<accession>A0A3A9JPU5</accession>
<reference evidence="10 13" key="1">
    <citation type="submission" date="2018-09" db="EMBL/GenBank/DDBJ databases">
        <title>Roseomonas sp. nov., isolated from feces of Tibetan antelopes in the Qinghai-Tibet plateau, China.</title>
        <authorList>
            <person name="Tian Z."/>
        </authorList>
    </citation>
    <scope>NUCLEOTIDE SEQUENCE [LARGE SCALE GENOMIC DNA]</scope>
    <source>
        <strain evidence="11 12">Z23</strain>
        <strain evidence="10 13">Z24</strain>
    </source>
</reference>
<dbReference type="Gene3D" id="1.20.1250.20">
    <property type="entry name" value="MFS general substrate transporter like domains"/>
    <property type="match status" value="1"/>
</dbReference>
<evidence type="ECO:0000256" key="2">
    <source>
        <dbReference type="ARBA" id="ARBA00022448"/>
    </source>
</evidence>
<dbReference type="PROSITE" id="PS50850">
    <property type="entry name" value="MFS"/>
    <property type="match status" value="1"/>
</dbReference>
<dbReference type="EMBL" id="RAQU01000008">
    <property type="protein sequence ID" value="RKK05864.1"/>
    <property type="molecule type" value="Genomic_DNA"/>
</dbReference>
<evidence type="ECO:0000256" key="4">
    <source>
        <dbReference type="ARBA" id="ARBA00022692"/>
    </source>
</evidence>
<feature type="transmembrane region" description="Helical" evidence="8">
    <location>
        <begin position="99"/>
        <end position="119"/>
    </location>
</feature>
<evidence type="ECO:0000256" key="6">
    <source>
        <dbReference type="ARBA" id="ARBA00023136"/>
    </source>
</evidence>